<evidence type="ECO:0000313" key="2">
    <source>
        <dbReference type="EMBL" id="KAF6819636.1"/>
    </source>
</evidence>
<comment type="caution">
    <text evidence="2">The sequence shown here is derived from an EMBL/GenBank/DDBJ whole genome shotgun (WGS) entry which is preliminary data.</text>
</comment>
<feature type="compositionally biased region" description="Polar residues" evidence="1">
    <location>
        <begin position="258"/>
        <end position="271"/>
    </location>
</feature>
<name>A0A8H6JVL5_9PEZI</name>
<gene>
    <name evidence="2" type="ORF">CMUS01_11682</name>
</gene>
<accession>A0A8H6JVL5</accession>
<evidence type="ECO:0000313" key="3">
    <source>
        <dbReference type="Proteomes" id="UP000639643"/>
    </source>
</evidence>
<feature type="region of interest" description="Disordered" evidence="1">
    <location>
        <begin position="185"/>
        <end position="295"/>
    </location>
</feature>
<sequence>MAFSQAPAESQFTTTNCPSGRFRKARNPSNYTALPPPKLWMTVPSIHSVAASERDEQVPDSGNSTPCPLWKTSRPDHLKPDASLSLYSEASRSSSGCCAAAAFRATAGTATAAWAPIAWHCWGCRRQATGKKKTLDDDRAIDAICSPLPPIGDARIPASLHKPVGSHPRSDAHFHLRPPRRLCGLPHASNPPPTSKTTWEGGSLPLNPLRTASDIASRGGSRNKHALARPNLTWPTLPTDPASIPTSRQTTWRESDLKPSSANANANSPWTTPKPPGRPSTPYSVPLATRHVDTT</sequence>
<keyword evidence="3" id="KW-1185">Reference proteome</keyword>
<proteinExistence type="predicted"/>
<dbReference type="EMBL" id="WIGM01000608">
    <property type="protein sequence ID" value="KAF6819636.1"/>
    <property type="molecule type" value="Genomic_DNA"/>
</dbReference>
<feature type="region of interest" description="Disordered" evidence="1">
    <location>
        <begin position="1"/>
        <end position="38"/>
    </location>
</feature>
<organism evidence="2 3">
    <name type="scientific">Colletotrichum musicola</name>
    <dbReference type="NCBI Taxonomy" id="2175873"/>
    <lineage>
        <taxon>Eukaryota</taxon>
        <taxon>Fungi</taxon>
        <taxon>Dikarya</taxon>
        <taxon>Ascomycota</taxon>
        <taxon>Pezizomycotina</taxon>
        <taxon>Sordariomycetes</taxon>
        <taxon>Hypocreomycetidae</taxon>
        <taxon>Glomerellales</taxon>
        <taxon>Glomerellaceae</taxon>
        <taxon>Colletotrichum</taxon>
        <taxon>Colletotrichum orchidearum species complex</taxon>
    </lineage>
</organism>
<protein>
    <submittedName>
        <fullName evidence="2">Uncharacterized protein</fullName>
    </submittedName>
</protein>
<feature type="region of interest" description="Disordered" evidence="1">
    <location>
        <begin position="51"/>
        <end position="74"/>
    </location>
</feature>
<dbReference type="AlphaFoldDB" id="A0A8H6JVL5"/>
<evidence type="ECO:0000256" key="1">
    <source>
        <dbReference type="SAM" id="MobiDB-lite"/>
    </source>
</evidence>
<reference evidence="2" key="1">
    <citation type="journal article" date="2020" name="Phytopathology">
        <title>Genome Sequence Resources of Colletotrichum truncatum, C. plurivorum, C. musicola, and C. sojae: Four Species Pathogenic to Soybean (Glycine max).</title>
        <authorList>
            <person name="Rogerio F."/>
            <person name="Boufleur T.R."/>
            <person name="Ciampi-Guillardi M."/>
            <person name="Sukno S.A."/>
            <person name="Thon M.R."/>
            <person name="Massola Junior N.S."/>
            <person name="Baroncelli R."/>
        </authorList>
    </citation>
    <scope>NUCLEOTIDE SEQUENCE</scope>
    <source>
        <strain evidence="2">LFN0074</strain>
    </source>
</reference>
<feature type="compositionally biased region" description="Polar residues" evidence="1">
    <location>
        <begin position="7"/>
        <end position="18"/>
    </location>
</feature>
<dbReference type="Proteomes" id="UP000639643">
    <property type="component" value="Unassembled WGS sequence"/>
</dbReference>